<evidence type="ECO:0000256" key="2">
    <source>
        <dbReference type="ARBA" id="ARBA00022741"/>
    </source>
</evidence>
<proteinExistence type="inferred from homology"/>
<dbReference type="SMART" id="SM00382">
    <property type="entry name" value="AAA"/>
    <property type="match status" value="1"/>
</dbReference>
<sequence>MNLFEQVKNDNEPLAYKMNPKTIDEFIGQSHIINPKSPLFKAIVEDKLFSFILHGPPGTGKTSIIRIIKSKTKRRYYHLNATVTNLQELRPIFKSSQEIFNSTGQQTIVFMDEIHRFSKVQQDAFLPYIENGSVILIGTTTENPSYSLNNAIISRIKLYRFSPLSPENIYTILANIVKKLGKSVERNILQKIADNSNGDGRLAISYLDYYLNYKGEKGDLDKILNEVIPYFSKKGKEHYNTISALIKSIRGSDVDASLYWLFRLLKYGEDPLFIFRRLLILASEDIGNADPEAIQLISSLLYSFEHVGYPEGEYFLTHAVIYLSLAPKSNSISTAIQNVKKLLEEYPDENVPKQLVNLKGGNSLYKYPHDYIGHIIKQNYMPENIKSKEIYKPSDNGFEKTLKERLNKIRRILKSSHQK</sequence>
<dbReference type="InterPro" id="IPR008921">
    <property type="entry name" value="DNA_pol3_clamp-load_cplx_C"/>
</dbReference>
<dbReference type="GO" id="GO:0003677">
    <property type="term" value="F:DNA binding"/>
    <property type="evidence" value="ECO:0007669"/>
    <property type="project" value="InterPro"/>
</dbReference>
<dbReference type="InterPro" id="IPR021886">
    <property type="entry name" value="MgsA_C"/>
</dbReference>
<dbReference type="GO" id="GO:0006261">
    <property type="term" value="P:DNA-templated DNA replication"/>
    <property type="evidence" value="ECO:0007669"/>
    <property type="project" value="TreeGrafter"/>
</dbReference>
<evidence type="ECO:0000256" key="1">
    <source>
        <dbReference type="ARBA" id="ARBA00008959"/>
    </source>
</evidence>
<dbReference type="InterPro" id="IPR051314">
    <property type="entry name" value="AAA_ATPase_RarA/MGS1/WRNIP1"/>
</dbReference>
<accession>A0A660S803</accession>
<dbReference type="InterPro" id="IPR032423">
    <property type="entry name" value="AAA_assoc_2"/>
</dbReference>
<protein>
    <submittedName>
        <fullName evidence="5">Replication-associated recombination protein A</fullName>
    </submittedName>
</protein>
<dbReference type="Pfam" id="PF12002">
    <property type="entry name" value="MgsA_C"/>
    <property type="match status" value="1"/>
</dbReference>
<dbReference type="SUPFAM" id="SSF48019">
    <property type="entry name" value="post-AAA+ oligomerization domain-like"/>
    <property type="match status" value="1"/>
</dbReference>
<dbReference type="GO" id="GO:0008047">
    <property type="term" value="F:enzyme activator activity"/>
    <property type="evidence" value="ECO:0007669"/>
    <property type="project" value="TreeGrafter"/>
</dbReference>
<dbReference type="Gene3D" id="3.40.50.300">
    <property type="entry name" value="P-loop containing nucleotide triphosphate hydrolases"/>
    <property type="match status" value="1"/>
</dbReference>
<dbReference type="Gene3D" id="1.20.272.10">
    <property type="match status" value="1"/>
</dbReference>
<dbReference type="Pfam" id="PF16193">
    <property type="entry name" value="AAA_assoc_2"/>
    <property type="match status" value="1"/>
</dbReference>
<keyword evidence="3" id="KW-0067">ATP-binding</keyword>
<dbReference type="Gene3D" id="1.10.3710.10">
    <property type="entry name" value="DNA polymerase III clamp loader subunits, C-terminal domain"/>
    <property type="match status" value="1"/>
</dbReference>
<dbReference type="InterPro" id="IPR003959">
    <property type="entry name" value="ATPase_AAA_core"/>
</dbReference>
<dbReference type="GO" id="GO:0017116">
    <property type="term" value="F:single-stranded DNA helicase activity"/>
    <property type="evidence" value="ECO:0007669"/>
    <property type="project" value="TreeGrafter"/>
</dbReference>
<organism evidence="5 6">
    <name type="scientific">candidate division TA06 bacterium</name>
    <dbReference type="NCBI Taxonomy" id="2250710"/>
    <lineage>
        <taxon>Bacteria</taxon>
        <taxon>Bacteria division TA06</taxon>
    </lineage>
</organism>
<dbReference type="GO" id="GO:0016887">
    <property type="term" value="F:ATP hydrolysis activity"/>
    <property type="evidence" value="ECO:0007669"/>
    <property type="project" value="InterPro"/>
</dbReference>
<dbReference type="AlphaFoldDB" id="A0A660S803"/>
<keyword evidence="2" id="KW-0547">Nucleotide-binding</keyword>
<dbReference type="GO" id="GO:0005524">
    <property type="term" value="F:ATP binding"/>
    <property type="evidence" value="ECO:0007669"/>
    <property type="project" value="UniProtKB-KW"/>
</dbReference>
<gene>
    <name evidence="5" type="ORF">DRP44_04425</name>
</gene>
<dbReference type="InterPro" id="IPR003593">
    <property type="entry name" value="AAA+_ATPase"/>
</dbReference>
<evidence type="ECO:0000256" key="3">
    <source>
        <dbReference type="ARBA" id="ARBA00022840"/>
    </source>
</evidence>
<reference evidence="5 6" key="1">
    <citation type="submission" date="2018-06" db="EMBL/GenBank/DDBJ databases">
        <title>Extensive metabolic versatility and redundancy in microbially diverse, dynamic hydrothermal sediments.</title>
        <authorList>
            <person name="Dombrowski N."/>
            <person name="Teske A."/>
            <person name="Baker B.J."/>
        </authorList>
    </citation>
    <scope>NUCLEOTIDE SEQUENCE [LARGE SCALE GENOMIC DNA]</scope>
    <source>
        <strain evidence="5">B35_G9</strain>
    </source>
</reference>
<dbReference type="InterPro" id="IPR027417">
    <property type="entry name" value="P-loop_NTPase"/>
</dbReference>
<dbReference type="CDD" id="cd00009">
    <property type="entry name" value="AAA"/>
    <property type="match status" value="1"/>
</dbReference>
<dbReference type="SUPFAM" id="SSF52540">
    <property type="entry name" value="P-loop containing nucleoside triphosphate hydrolases"/>
    <property type="match status" value="1"/>
</dbReference>
<dbReference type="FunFam" id="1.20.272.10:FF:000001">
    <property type="entry name" value="Putative AAA family ATPase"/>
    <property type="match status" value="1"/>
</dbReference>
<name>A0A660S803_UNCT6</name>
<comment type="similarity">
    <text evidence="1">Belongs to the AAA ATPase family. RarA/MGS1/WRNIP1 subfamily.</text>
</comment>
<comment type="caution">
    <text evidence="5">The sequence shown here is derived from an EMBL/GenBank/DDBJ whole genome shotgun (WGS) entry which is preliminary data.</text>
</comment>
<dbReference type="EMBL" id="QNBC01000048">
    <property type="protein sequence ID" value="RKX66308.1"/>
    <property type="molecule type" value="Genomic_DNA"/>
</dbReference>
<evidence type="ECO:0000259" key="4">
    <source>
        <dbReference type="SMART" id="SM00382"/>
    </source>
</evidence>
<feature type="domain" description="AAA+ ATPase" evidence="4">
    <location>
        <begin position="47"/>
        <end position="164"/>
    </location>
</feature>
<dbReference type="Proteomes" id="UP000282321">
    <property type="component" value="Unassembled WGS sequence"/>
</dbReference>
<dbReference type="PANTHER" id="PTHR13779:SF7">
    <property type="entry name" value="ATPASE WRNIP1"/>
    <property type="match status" value="1"/>
</dbReference>
<dbReference type="GO" id="GO:0000731">
    <property type="term" value="P:DNA synthesis involved in DNA repair"/>
    <property type="evidence" value="ECO:0007669"/>
    <property type="project" value="TreeGrafter"/>
</dbReference>
<dbReference type="PANTHER" id="PTHR13779">
    <property type="entry name" value="WERNER HELICASE-INTERACTING PROTEIN 1 FAMILY MEMBER"/>
    <property type="match status" value="1"/>
</dbReference>
<evidence type="ECO:0000313" key="6">
    <source>
        <dbReference type="Proteomes" id="UP000282321"/>
    </source>
</evidence>
<evidence type="ECO:0000313" key="5">
    <source>
        <dbReference type="EMBL" id="RKX66308.1"/>
    </source>
</evidence>
<dbReference type="Pfam" id="PF00004">
    <property type="entry name" value="AAA"/>
    <property type="match status" value="1"/>
</dbReference>